<evidence type="ECO:0000313" key="2">
    <source>
        <dbReference type="EMBL" id="KKN81054.1"/>
    </source>
</evidence>
<proteinExistence type="predicted"/>
<evidence type="ECO:0000256" key="1">
    <source>
        <dbReference type="SAM" id="Phobius"/>
    </source>
</evidence>
<dbReference type="EMBL" id="LAZR01000220">
    <property type="protein sequence ID" value="KKN81054.1"/>
    <property type="molecule type" value="Genomic_DNA"/>
</dbReference>
<reference evidence="2" key="1">
    <citation type="journal article" date="2015" name="Nature">
        <title>Complex archaea that bridge the gap between prokaryotes and eukaryotes.</title>
        <authorList>
            <person name="Spang A."/>
            <person name="Saw J.H."/>
            <person name="Jorgensen S.L."/>
            <person name="Zaremba-Niedzwiedzka K."/>
            <person name="Martijn J."/>
            <person name="Lind A.E."/>
            <person name="van Eijk R."/>
            <person name="Schleper C."/>
            <person name="Guy L."/>
            <person name="Ettema T.J."/>
        </authorList>
    </citation>
    <scope>NUCLEOTIDE SEQUENCE</scope>
</reference>
<dbReference type="AlphaFoldDB" id="A0A0F9TNZ9"/>
<protein>
    <submittedName>
        <fullName evidence="2">Uncharacterized protein</fullName>
    </submittedName>
</protein>
<organism evidence="2">
    <name type="scientific">marine sediment metagenome</name>
    <dbReference type="NCBI Taxonomy" id="412755"/>
    <lineage>
        <taxon>unclassified sequences</taxon>
        <taxon>metagenomes</taxon>
        <taxon>ecological metagenomes</taxon>
    </lineage>
</organism>
<name>A0A0F9TNZ9_9ZZZZ</name>
<gene>
    <name evidence="2" type="ORF">LCGC14_0322730</name>
</gene>
<accession>A0A0F9TNZ9</accession>
<feature type="transmembrane region" description="Helical" evidence="1">
    <location>
        <begin position="75"/>
        <end position="95"/>
    </location>
</feature>
<sequence>MRVVIAKVVAEAEAPDEPEIKIKDLRVKPEVDPSSLTPLHILLDLPSYSIGALPKPKLRPFLKPTRSWWSQLLHGLWNCAAVFGVFIWVCIMLKLEGCV</sequence>
<keyword evidence="1" id="KW-1133">Transmembrane helix</keyword>
<keyword evidence="1" id="KW-0472">Membrane</keyword>
<comment type="caution">
    <text evidence="2">The sequence shown here is derived from an EMBL/GenBank/DDBJ whole genome shotgun (WGS) entry which is preliminary data.</text>
</comment>
<keyword evidence="1" id="KW-0812">Transmembrane</keyword>